<accession>A0A6P1DTA1</accession>
<keyword evidence="1" id="KW-0233">DNA recombination</keyword>
<dbReference type="InterPro" id="IPR011010">
    <property type="entry name" value="DNA_brk_join_enz"/>
</dbReference>
<dbReference type="Gene3D" id="1.10.443.10">
    <property type="entry name" value="Intergrase catalytic core"/>
    <property type="match status" value="1"/>
</dbReference>
<dbReference type="GO" id="GO:0003677">
    <property type="term" value="F:DNA binding"/>
    <property type="evidence" value="ECO:0007669"/>
    <property type="project" value="InterPro"/>
</dbReference>
<protein>
    <submittedName>
        <fullName evidence="2">Integrase</fullName>
    </submittedName>
</protein>
<dbReference type="Proteomes" id="UP000471640">
    <property type="component" value="Unassembled WGS sequence"/>
</dbReference>
<dbReference type="EMBL" id="JAAIJR010000034">
    <property type="protein sequence ID" value="NEX20680.1"/>
    <property type="molecule type" value="Genomic_DNA"/>
</dbReference>
<dbReference type="InterPro" id="IPR013762">
    <property type="entry name" value="Integrase-like_cat_sf"/>
</dbReference>
<reference evidence="2 3" key="2">
    <citation type="submission" date="2020-02" db="EMBL/GenBank/DDBJ databases">
        <title>Genome sequences of Thiorhodococcus mannitoliphagus and Thiorhodococcus minor, purple sulfur photosynthetic bacteria in the gammaproteobacterial family, Chromatiaceae.</title>
        <authorList>
            <person name="Aviles F.A."/>
            <person name="Meyer T.E."/>
            <person name="Kyndt J.A."/>
        </authorList>
    </citation>
    <scope>NUCLEOTIDE SEQUENCE [LARGE SCALE GENOMIC DNA]</scope>
    <source>
        <strain evidence="2 3">DSM 18266</strain>
    </source>
</reference>
<gene>
    <name evidence="2" type="ORF">G3480_10220</name>
</gene>
<reference evidence="3" key="1">
    <citation type="journal article" date="2020" name="Microbiol. Resour. Announc.">
        <title>Draft Genome Sequences of Thiorhodococcus mannitoliphagus and Thiorhodococcus minor, Purple Sulfur Photosynthetic Bacteria in the Gammaproteobacterial Family Chromatiaceae.</title>
        <authorList>
            <person name="Aviles F.A."/>
            <person name="Meyer T.E."/>
            <person name="Kyndt J.A."/>
        </authorList>
    </citation>
    <scope>NUCLEOTIDE SEQUENCE [LARGE SCALE GENOMIC DNA]</scope>
    <source>
        <strain evidence="3">DSM 18266</strain>
    </source>
</reference>
<organism evidence="2 3">
    <name type="scientific">Thiorhodococcus mannitoliphagus</name>
    <dbReference type="NCBI Taxonomy" id="329406"/>
    <lineage>
        <taxon>Bacteria</taxon>
        <taxon>Pseudomonadati</taxon>
        <taxon>Pseudomonadota</taxon>
        <taxon>Gammaproteobacteria</taxon>
        <taxon>Chromatiales</taxon>
        <taxon>Chromatiaceae</taxon>
        <taxon>Thiorhodococcus</taxon>
    </lineage>
</organism>
<dbReference type="RefSeq" id="WP_164653788.1">
    <property type="nucleotide sequence ID" value="NZ_JAAIJR010000034.1"/>
</dbReference>
<dbReference type="GO" id="GO:0006310">
    <property type="term" value="P:DNA recombination"/>
    <property type="evidence" value="ECO:0007669"/>
    <property type="project" value="UniProtKB-KW"/>
</dbReference>
<comment type="caution">
    <text evidence="2">The sequence shown here is derived from an EMBL/GenBank/DDBJ whole genome shotgun (WGS) entry which is preliminary data.</text>
</comment>
<dbReference type="SUPFAM" id="SSF56349">
    <property type="entry name" value="DNA breaking-rejoining enzymes"/>
    <property type="match status" value="1"/>
</dbReference>
<evidence type="ECO:0000313" key="2">
    <source>
        <dbReference type="EMBL" id="NEX20680.1"/>
    </source>
</evidence>
<evidence type="ECO:0000256" key="1">
    <source>
        <dbReference type="ARBA" id="ARBA00023172"/>
    </source>
</evidence>
<name>A0A6P1DTA1_9GAMM</name>
<sequence>MVIYQATGDLRKVALWLGHASMQTAEIYLQADPTEKLEAIESVVPPSLTRGHFNAPDRLIAQLREAAL</sequence>
<dbReference type="GO" id="GO:0015074">
    <property type="term" value="P:DNA integration"/>
    <property type="evidence" value="ECO:0007669"/>
    <property type="project" value="InterPro"/>
</dbReference>
<dbReference type="AlphaFoldDB" id="A0A6P1DTA1"/>
<keyword evidence="3" id="KW-1185">Reference proteome</keyword>
<evidence type="ECO:0000313" key="3">
    <source>
        <dbReference type="Proteomes" id="UP000471640"/>
    </source>
</evidence>
<proteinExistence type="predicted"/>